<keyword evidence="2" id="KW-0418">Kinase</keyword>
<dbReference type="InterPro" id="IPR027417">
    <property type="entry name" value="P-loop_NTPase"/>
</dbReference>
<feature type="domain" description="ATPase AAA-type core" evidence="1">
    <location>
        <begin position="15"/>
        <end position="64"/>
    </location>
</feature>
<dbReference type="KEGG" id="bih:BIP78_1181"/>
<keyword evidence="2" id="KW-0808">Transferase</keyword>
<evidence type="ECO:0000313" key="2">
    <source>
        <dbReference type="EMBL" id="QAA76947.1"/>
    </source>
</evidence>
<dbReference type="AlphaFoldDB" id="A0A410FV42"/>
<proteinExistence type="predicted"/>
<dbReference type="Pfam" id="PF00004">
    <property type="entry name" value="AAA"/>
    <property type="match status" value="1"/>
</dbReference>
<dbReference type="InterPro" id="IPR003959">
    <property type="entry name" value="ATPase_AAA_core"/>
</dbReference>
<dbReference type="PANTHER" id="PTHR37816:SF1">
    <property type="entry name" value="TOXIN"/>
    <property type="match status" value="1"/>
</dbReference>
<reference evidence="3" key="1">
    <citation type="submission" date="2018-12" db="EMBL/GenBank/DDBJ databases">
        <title>Complete genome sequence of an uncultured bacterium of the candidate phylum Bipolaricaulota.</title>
        <authorList>
            <person name="Kadnikov V.V."/>
            <person name="Mardanov A.V."/>
            <person name="Beletsky A.V."/>
            <person name="Frank Y.A."/>
            <person name="Karnachuk O.V."/>
            <person name="Ravin N.V."/>
        </authorList>
    </citation>
    <scope>NUCLEOTIDE SEQUENCE [LARGE SCALE GENOMIC DNA]</scope>
</reference>
<dbReference type="GO" id="GO:0016301">
    <property type="term" value="F:kinase activity"/>
    <property type="evidence" value="ECO:0007669"/>
    <property type="project" value="UniProtKB-KW"/>
</dbReference>
<dbReference type="SUPFAM" id="SSF52540">
    <property type="entry name" value="P-loop containing nucleoside triphosphate hydrolases"/>
    <property type="match status" value="1"/>
</dbReference>
<protein>
    <submittedName>
        <fullName evidence="2">Adenylate kinase</fullName>
    </submittedName>
</protein>
<dbReference type="GO" id="GO:0016887">
    <property type="term" value="F:ATP hydrolysis activity"/>
    <property type="evidence" value="ECO:0007669"/>
    <property type="project" value="InterPro"/>
</dbReference>
<name>A0A410FV42_BIPS1</name>
<dbReference type="Proteomes" id="UP000287233">
    <property type="component" value="Chromosome"/>
</dbReference>
<evidence type="ECO:0000259" key="1">
    <source>
        <dbReference type="Pfam" id="PF00004"/>
    </source>
</evidence>
<dbReference type="InterPro" id="IPR052922">
    <property type="entry name" value="Cytidylate_Kinase-2"/>
</dbReference>
<evidence type="ECO:0000313" key="3">
    <source>
        <dbReference type="Proteomes" id="UP000287233"/>
    </source>
</evidence>
<dbReference type="EMBL" id="CP034928">
    <property type="protein sequence ID" value="QAA76947.1"/>
    <property type="molecule type" value="Genomic_DNA"/>
</dbReference>
<gene>
    <name evidence="2" type="ORF">BIP78_1181</name>
</gene>
<dbReference type="GO" id="GO:0005524">
    <property type="term" value="F:ATP binding"/>
    <property type="evidence" value="ECO:0007669"/>
    <property type="project" value="InterPro"/>
</dbReference>
<sequence length="196" mass="22668">MKSDLSPMPGQRINVVGTSGSGKTTVGRAIADRLGIPFVELDALAWLPAWTNRPLAELQELVDERTRGPAWVVDGNRSEVRDLVWGRADTVVWLDYPFRRVFGQLLKRTLRRALRREELWNGNRESLRMSFFSRESILLWAVRTHRWRKREYPALLGRPEHAHLRVIRLRSPVETRRWLDGLTALVGPSPSRDRTA</sequence>
<accession>A0A410FV42</accession>
<organism evidence="2 3">
    <name type="scientific">Bipolaricaulis sibiricus</name>
    <dbReference type="NCBI Taxonomy" id="2501609"/>
    <lineage>
        <taxon>Bacteria</taxon>
        <taxon>Candidatus Bipolaricaulota</taxon>
        <taxon>Candidatus Bipolaricaulia</taxon>
        <taxon>Candidatus Bipolaricaulales</taxon>
        <taxon>Candidatus Bipolaricaulaceae</taxon>
        <taxon>Candidatus Bipolaricaulis</taxon>
    </lineage>
</organism>
<dbReference type="PANTHER" id="PTHR37816">
    <property type="entry name" value="YALI0E33011P"/>
    <property type="match status" value="1"/>
</dbReference>
<dbReference type="Gene3D" id="3.40.50.300">
    <property type="entry name" value="P-loop containing nucleotide triphosphate hydrolases"/>
    <property type="match status" value="1"/>
</dbReference>